<gene>
    <name evidence="2" type="ORF">E5347_15095</name>
</gene>
<sequence length="80" mass="9430">MVNKKVIFIFIFSLIISYLIIDYLNSNLFVIIDWIEGVTIADKLREYYIRTFSSNISLSLPISLIPTYLVYKKTKNKTME</sequence>
<dbReference type="RefSeq" id="WP_136008056.1">
    <property type="nucleotide sequence ID" value="NZ_SRYR01000013.1"/>
</dbReference>
<comment type="caution">
    <text evidence="2">The sequence shown here is derived from an EMBL/GenBank/DDBJ whole genome shotgun (WGS) entry which is preliminary data.</text>
</comment>
<proteinExistence type="predicted"/>
<evidence type="ECO:0000313" key="3">
    <source>
        <dbReference type="Proteomes" id="UP000306888"/>
    </source>
</evidence>
<dbReference type="EMBL" id="SRYR01000013">
    <property type="protein sequence ID" value="TGY40456.1"/>
    <property type="molecule type" value="Genomic_DNA"/>
</dbReference>
<dbReference type="Proteomes" id="UP000306888">
    <property type="component" value="Unassembled WGS sequence"/>
</dbReference>
<evidence type="ECO:0000313" key="2">
    <source>
        <dbReference type="EMBL" id="TGY40456.1"/>
    </source>
</evidence>
<name>A0A4S2DEQ7_9CLOT</name>
<protein>
    <submittedName>
        <fullName evidence="2">Uncharacterized protein</fullName>
    </submittedName>
</protein>
<accession>A0A4S2DEQ7</accession>
<feature type="transmembrane region" description="Helical" evidence="1">
    <location>
        <begin position="7"/>
        <end position="32"/>
    </location>
</feature>
<organism evidence="2 3">
    <name type="scientific">Clostridium sartagoforme</name>
    <dbReference type="NCBI Taxonomy" id="84031"/>
    <lineage>
        <taxon>Bacteria</taxon>
        <taxon>Bacillati</taxon>
        <taxon>Bacillota</taxon>
        <taxon>Clostridia</taxon>
        <taxon>Eubacteriales</taxon>
        <taxon>Clostridiaceae</taxon>
        <taxon>Clostridium</taxon>
    </lineage>
</organism>
<keyword evidence="1" id="KW-1133">Transmembrane helix</keyword>
<keyword evidence="1" id="KW-0472">Membrane</keyword>
<keyword evidence="3" id="KW-1185">Reference proteome</keyword>
<dbReference type="AlphaFoldDB" id="A0A4S2DEQ7"/>
<keyword evidence="1" id="KW-0812">Transmembrane</keyword>
<feature type="transmembrane region" description="Helical" evidence="1">
    <location>
        <begin position="52"/>
        <end position="71"/>
    </location>
</feature>
<reference evidence="2 3" key="1">
    <citation type="submission" date="2019-04" db="EMBL/GenBank/DDBJ databases">
        <title>Microbes associate with the intestines of laboratory mice.</title>
        <authorList>
            <person name="Navarre W."/>
            <person name="Wong E."/>
            <person name="Huang K."/>
            <person name="Tropini C."/>
            <person name="Ng K."/>
            <person name="Yu B."/>
        </authorList>
    </citation>
    <scope>NUCLEOTIDE SEQUENCE [LARGE SCALE GENOMIC DNA]</scope>
    <source>
        <strain evidence="2 3">NM50_B9-20</strain>
    </source>
</reference>
<evidence type="ECO:0000256" key="1">
    <source>
        <dbReference type="SAM" id="Phobius"/>
    </source>
</evidence>